<keyword evidence="6" id="KW-1185">Reference proteome</keyword>
<dbReference type="InterPro" id="IPR027353">
    <property type="entry name" value="NET_dom"/>
</dbReference>
<dbReference type="InterPro" id="IPR055129">
    <property type="entry name" value="YEATS_dom"/>
</dbReference>
<dbReference type="Pfam" id="PF17035">
    <property type="entry name" value="BET"/>
    <property type="match status" value="1"/>
</dbReference>
<accession>A0ABR3SUV0</accession>
<dbReference type="Pfam" id="PF03366">
    <property type="entry name" value="YEATS"/>
    <property type="match status" value="1"/>
</dbReference>
<dbReference type="Proteomes" id="UP001521116">
    <property type="component" value="Unassembled WGS sequence"/>
</dbReference>
<dbReference type="PROSITE" id="PS51037">
    <property type="entry name" value="YEATS"/>
    <property type="match status" value="1"/>
</dbReference>
<dbReference type="PANTHER" id="PTHR23195">
    <property type="entry name" value="YEATS DOMAIN"/>
    <property type="match status" value="1"/>
</dbReference>
<protein>
    <submittedName>
        <fullName evidence="5">Transcription factor TFIIF complex subunit Tfg3</fullName>
    </submittedName>
</protein>
<evidence type="ECO:0000256" key="2">
    <source>
        <dbReference type="PROSITE-ProRule" id="PRU00376"/>
    </source>
</evidence>
<dbReference type="InterPro" id="IPR038704">
    <property type="entry name" value="YEAST_sf"/>
</dbReference>
<name>A0ABR3SUV0_9PEZI</name>
<comment type="subcellular location">
    <subcellularLocation>
        <location evidence="2">Nucleus</location>
    </subcellularLocation>
</comment>
<proteinExistence type="predicted"/>
<reference evidence="5 6" key="1">
    <citation type="submission" date="2024-02" db="EMBL/GenBank/DDBJ databases">
        <title>De novo assembly and annotation of 12 fungi associated with fruit tree decline syndrome in Ontario, Canada.</title>
        <authorList>
            <person name="Sulman M."/>
            <person name="Ellouze W."/>
            <person name="Ilyukhin E."/>
        </authorList>
    </citation>
    <scope>NUCLEOTIDE SEQUENCE [LARGE SCALE GENOMIC DNA]</scope>
    <source>
        <strain evidence="5 6">M1-105</strain>
    </source>
</reference>
<organism evidence="5 6">
    <name type="scientific">Neofusicoccum ribis</name>
    <dbReference type="NCBI Taxonomy" id="45134"/>
    <lineage>
        <taxon>Eukaryota</taxon>
        <taxon>Fungi</taxon>
        <taxon>Dikarya</taxon>
        <taxon>Ascomycota</taxon>
        <taxon>Pezizomycotina</taxon>
        <taxon>Dothideomycetes</taxon>
        <taxon>Dothideomycetes incertae sedis</taxon>
        <taxon>Botryosphaeriales</taxon>
        <taxon>Botryosphaeriaceae</taxon>
        <taxon>Neofusicoccum</taxon>
    </lineage>
</organism>
<keyword evidence="1 2" id="KW-0539">Nucleus</keyword>
<evidence type="ECO:0000313" key="5">
    <source>
        <dbReference type="EMBL" id="KAL1630360.1"/>
    </source>
</evidence>
<dbReference type="InterPro" id="IPR016665">
    <property type="entry name" value="Sas5/TAF14"/>
</dbReference>
<evidence type="ECO:0000313" key="6">
    <source>
        <dbReference type="Proteomes" id="UP001521116"/>
    </source>
</evidence>
<dbReference type="EMBL" id="JAJVDC020000048">
    <property type="protein sequence ID" value="KAL1630360.1"/>
    <property type="molecule type" value="Genomic_DNA"/>
</dbReference>
<dbReference type="InterPro" id="IPR005033">
    <property type="entry name" value="YEATS"/>
</dbReference>
<evidence type="ECO:0000259" key="4">
    <source>
        <dbReference type="PROSITE" id="PS51037"/>
    </source>
</evidence>
<feature type="region of interest" description="Disordered" evidence="3">
    <location>
        <begin position="134"/>
        <end position="161"/>
    </location>
</feature>
<feature type="domain" description="YEATS" evidence="4">
    <location>
        <begin position="1"/>
        <end position="134"/>
    </location>
</feature>
<dbReference type="Gene3D" id="2.60.40.1970">
    <property type="entry name" value="YEATS domain"/>
    <property type="match status" value="1"/>
</dbReference>
<dbReference type="PIRSF" id="PIRSF016551">
    <property type="entry name" value="SAS5/TFIID_14"/>
    <property type="match status" value="1"/>
</dbReference>
<evidence type="ECO:0000256" key="3">
    <source>
        <dbReference type="SAM" id="MobiDB-lite"/>
    </source>
</evidence>
<comment type="caution">
    <text evidence="5">The sequence shown here is derived from an EMBL/GenBank/DDBJ whole genome shotgun (WGS) entry which is preliminary data.</text>
</comment>
<evidence type="ECO:0000256" key="1">
    <source>
        <dbReference type="ARBA" id="ARBA00023242"/>
    </source>
</evidence>
<dbReference type="CDD" id="cd16905">
    <property type="entry name" value="YEATS_Taf14_like"/>
    <property type="match status" value="1"/>
</dbReference>
<sequence length="248" mass="28869">MPDVKRQIKLVTEQRITDKPQQMEGFPMRAWSIEIWLLNEQGEEVPANIFERATYRLHPSFEKRAVQSLKKPPFRIEEEGWGEFEMQIILSGVAKGGDHSIDHDLNFQTERYEAKHWIVFKNPKPELLTLLKESGSVPGEENGARSRSALPSAKKKKDKADLEDLDEFREGRWADMIKQVDMEKLADGLQRLGEDDLLQVVQMVHDNKTQDTYTKNDVENGEFHVDLYTLPDNLVKMLWDFTTQRTEL</sequence>
<gene>
    <name evidence="5" type="primary">tfg3</name>
    <name evidence="5" type="ORF">SLS56_005035</name>
</gene>